<dbReference type="Gene3D" id="3.60.21.10">
    <property type="match status" value="1"/>
</dbReference>
<organism evidence="2 3">
    <name type="scientific">Qipengyuania algicida</name>
    <dbReference type="NCBI Taxonomy" id="1836209"/>
    <lineage>
        <taxon>Bacteria</taxon>
        <taxon>Pseudomonadati</taxon>
        <taxon>Pseudomonadota</taxon>
        <taxon>Alphaproteobacteria</taxon>
        <taxon>Sphingomonadales</taxon>
        <taxon>Erythrobacteraceae</taxon>
        <taxon>Qipengyuania</taxon>
    </lineage>
</organism>
<dbReference type="SUPFAM" id="SSF56300">
    <property type="entry name" value="Metallo-dependent phosphatases"/>
    <property type="match status" value="1"/>
</dbReference>
<dbReference type="GO" id="GO:0016787">
    <property type="term" value="F:hydrolase activity"/>
    <property type="evidence" value="ECO:0007669"/>
    <property type="project" value="InterPro"/>
</dbReference>
<dbReference type="AlphaFoldDB" id="A0A845AGS7"/>
<comment type="caution">
    <text evidence="2">The sequence shown here is derived from an EMBL/GenBank/DDBJ whole genome shotgun (WGS) entry which is preliminary data.</text>
</comment>
<gene>
    <name evidence="2" type="ORF">GRI58_11420</name>
</gene>
<proteinExistence type="predicted"/>
<dbReference type="Proteomes" id="UP000439780">
    <property type="component" value="Unassembled WGS sequence"/>
</dbReference>
<evidence type="ECO:0000313" key="2">
    <source>
        <dbReference type="EMBL" id="MXP29430.1"/>
    </source>
</evidence>
<accession>A0A845AGS7</accession>
<feature type="domain" description="Calcineurin-like phosphoesterase" evidence="1">
    <location>
        <begin position="133"/>
        <end position="378"/>
    </location>
</feature>
<dbReference type="EMBL" id="WTYA01000008">
    <property type="protein sequence ID" value="MXP29430.1"/>
    <property type="molecule type" value="Genomic_DNA"/>
</dbReference>
<evidence type="ECO:0000313" key="3">
    <source>
        <dbReference type="Proteomes" id="UP000439780"/>
    </source>
</evidence>
<dbReference type="InterPro" id="IPR029052">
    <property type="entry name" value="Metallo-depent_PP-like"/>
</dbReference>
<name>A0A845AGS7_9SPHN</name>
<sequence length="472" mass="51252">MADNLLHRFAKITVVCGGWLAVSLCTSVSAHASSRHDRIEAAWTVLGPDGAIEARAVTEADQCPSLNLDGKTHDMAVRAGPAIEPKRPTASPADLSKPSRFPVLTCEARIPAKVRSATVGRHRLALPKVNANRIVVIGDTGCRLKAADDAWQACNDPAAYPFARIAARAAAWKPDLVIHVGDYLYRENPCPAGQSGCAGSPWGYGWDAWDADFFTPARKLLEAAPWVMVRGNHENCVRAGQGWWRFLDPRALEPGRDCNDPANDVTGDYSQPYAVPLGKGAQVVVMDLSHAGEEPIAPSDPRFEQYKQTSVALKYFTEQARFTFAADHYPIFGVAAERKHDAIKLYPGNQALQSVFSALDPHILPKGVDTLLSGHIHVWEQVDFAGRQPSQFVAGFSGTQEDIVPLPKQLPPGVTPAPDASVRQFSSIVDKFGYMTLERIGKLSWKAKVNAIDGSVLKVCYISGRASRCSAH</sequence>
<dbReference type="OrthoDB" id="9763403at2"/>
<dbReference type="Pfam" id="PF00149">
    <property type="entry name" value="Metallophos"/>
    <property type="match status" value="1"/>
</dbReference>
<reference evidence="2 3" key="1">
    <citation type="submission" date="2019-12" db="EMBL/GenBank/DDBJ databases">
        <title>Genomic-based taxomic classification of the family Erythrobacteraceae.</title>
        <authorList>
            <person name="Xu L."/>
        </authorList>
    </citation>
    <scope>NUCLEOTIDE SEQUENCE [LARGE SCALE GENOMIC DNA]</scope>
    <source>
        <strain evidence="2 3">KEMB 9005-328</strain>
    </source>
</reference>
<evidence type="ECO:0000259" key="1">
    <source>
        <dbReference type="Pfam" id="PF00149"/>
    </source>
</evidence>
<dbReference type="InterPro" id="IPR004843">
    <property type="entry name" value="Calcineurin-like_PHP"/>
</dbReference>
<protein>
    <submittedName>
        <fullName evidence="2">Metallophosphoesterase</fullName>
    </submittedName>
</protein>
<keyword evidence="3" id="KW-1185">Reference proteome</keyword>